<feature type="chain" id="PRO_5013152202" evidence="2">
    <location>
        <begin position="19"/>
        <end position="411"/>
    </location>
</feature>
<evidence type="ECO:0000256" key="2">
    <source>
        <dbReference type="SAM" id="SignalP"/>
    </source>
</evidence>
<reference evidence="3 4" key="1">
    <citation type="submission" date="2017-06" db="EMBL/GenBank/DDBJ databases">
        <title>Ant-infecting Ophiocordyceps genomes reveal a high diversity of potential behavioral manipulation genes and a possible major role for enterotoxins.</title>
        <authorList>
            <person name="De Bekker C."/>
            <person name="Evans H.C."/>
            <person name="Brachmann A."/>
            <person name="Hughes D.P."/>
        </authorList>
    </citation>
    <scope>NUCLEOTIDE SEQUENCE [LARGE SCALE GENOMIC DNA]</scope>
    <source>
        <strain evidence="3 4">1348a</strain>
    </source>
</reference>
<keyword evidence="4" id="KW-1185">Reference proteome</keyword>
<sequence>MILCRAISFFLIATGVNASVFSGKQGHLDLEYMIKATHQARAIVLYLKSFVRDHMLPPPHINKKLPTQGPCFFQHQPLVPASEAIDIRIVAHEDDEVITGSRPVTIEIRSSTARIDSSKLGWKMEDEELSSIELSAGASGAGVEVSTSVSTGTRTNLEKSGENELQQEHQMEVSKSFECSSYTICTVQTWTYVAQIQGTCPRVPMIDAKCIKDEALKQLCAANMFNPSCPPPPPIELDFWESMDYMIWTRTKRKRSMQTQGIDMIQFYQSPLYQTLERNLWHHRNISLPSINDQWPAFNKIQQFYYNMTKMDGSQAGQVLPETLRNGIWRASEDKYNIVYNSIDRCNFSTPLYISKGKPKRTQVIIERPIDFSTGRAARWAKSGRERWQQNLYAQRWKGGVKVTVLSNDIY</sequence>
<gene>
    <name evidence="3" type="ORF">CDD82_1056</name>
</gene>
<protein>
    <submittedName>
        <fullName evidence="3">Uncharacterized protein</fullName>
    </submittedName>
</protein>
<evidence type="ECO:0000313" key="4">
    <source>
        <dbReference type="Proteomes" id="UP000224854"/>
    </source>
</evidence>
<evidence type="ECO:0000313" key="3">
    <source>
        <dbReference type="EMBL" id="PHH81312.1"/>
    </source>
</evidence>
<dbReference type="OrthoDB" id="4863351at2759"/>
<dbReference type="AlphaFoldDB" id="A0A2C5ZNB6"/>
<dbReference type="Proteomes" id="UP000224854">
    <property type="component" value="Unassembled WGS sequence"/>
</dbReference>
<proteinExistence type="predicted"/>
<feature type="signal peptide" evidence="2">
    <location>
        <begin position="1"/>
        <end position="18"/>
    </location>
</feature>
<keyword evidence="2" id="KW-0732">Signal</keyword>
<organism evidence="3 4">
    <name type="scientific">Ophiocordyceps australis</name>
    <dbReference type="NCBI Taxonomy" id="1399860"/>
    <lineage>
        <taxon>Eukaryota</taxon>
        <taxon>Fungi</taxon>
        <taxon>Dikarya</taxon>
        <taxon>Ascomycota</taxon>
        <taxon>Pezizomycotina</taxon>
        <taxon>Sordariomycetes</taxon>
        <taxon>Hypocreomycetidae</taxon>
        <taxon>Hypocreales</taxon>
        <taxon>Ophiocordycipitaceae</taxon>
        <taxon>Ophiocordyceps</taxon>
    </lineage>
</organism>
<feature type="region of interest" description="Disordered" evidence="1">
    <location>
        <begin position="149"/>
        <end position="168"/>
    </location>
</feature>
<dbReference type="EMBL" id="NJEU01000129">
    <property type="protein sequence ID" value="PHH81312.1"/>
    <property type="molecule type" value="Genomic_DNA"/>
</dbReference>
<name>A0A2C5ZNB6_9HYPO</name>
<accession>A0A2C5ZNB6</accession>
<comment type="caution">
    <text evidence="3">The sequence shown here is derived from an EMBL/GenBank/DDBJ whole genome shotgun (WGS) entry which is preliminary data.</text>
</comment>
<evidence type="ECO:0000256" key="1">
    <source>
        <dbReference type="SAM" id="MobiDB-lite"/>
    </source>
</evidence>
<feature type="compositionally biased region" description="Basic and acidic residues" evidence="1">
    <location>
        <begin position="156"/>
        <end position="168"/>
    </location>
</feature>